<dbReference type="Proteomes" id="UP001597214">
    <property type="component" value="Unassembled WGS sequence"/>
</dbReference>
<name>A0ABW4LT20_9BACI</name>
<dbReference type="Pfam" id="PF14278">
    <property type="entry name" value="TetR_C_8"/>
    <property type="match status" value="1"/>
</dbReference>
<dbReference type="SUPFAM" id="SSF46689">
    <property type="entry name" value="Homeodomain-like"/>
    <property type="match status" value="1"/>
</dbReference>
<gene>
    <name evidence="6" type="ORF">ACFSCX_17090</name>
</gene>
<evidence type="ECO:0000256" key="4">
    <source>
        <dbReference type="SAM" id="Phobius"/>
    </source>
</evidence>
<evidence type="ECO:0000256" key="2">
    <source>
        <dbReference type="ARBA" id="ARBA00023125"/>
    </source>
</evidence>
<dbReference type="InterPro" id="IPR009057">
    <property type="entry name" value="Homeodomain-like_sf"/>
</dbReference>
<evidence type="ECO:0000259" key="5">
    <source>
        <dbReference type="PROSITE" id="PS50977"/>
    </source>
</evidence>
<feature type="DNA-binding region" description="H-T-H motif" evidence="3">
    <location>
        <begin position="32"/>
        <end position="51"/>
    </location>
</feature>
<keyword evidence="2 3" id="KW-0238">DNA-binding</keyword>
<accession>A0ABW4LT20</accession>
<evidence type="ECO:0000256" key="1">
    <source>
        <dbReference type="ARBA" id="ARBA00022491"/>
    </source>
</evidence>
<evidence type="ECO:0000313" key="7">
    <source>
        <dbReference type="Proteomes" id="UP001597214"/>
    </source>
</evidence>
<comment type="caution">
    <text evidence="6">The sequence shown here is derived from an EMBL/GenBank/DDBJ whole genome shotgun (WGS) entry which is preliminary data.</text>
</comment>
<dbReference type="InterPro" id="IPR039532">
    <property type="entry name" value="TetR_C_Firmicutes"/>
</dbReference>
<keyword evidence="4" id="KW-0472">Membrane</keyword>
<protein>
    <submittedName>
        <fullName evidence="6">TetR/AcrR family transcriptional regulator</fullName>
    </submittedName>
</protein>
<keyword evidence="7" id="KW-1185">Reference proteome</keyword>
<dbReference type="EMBL" id="JBHUEM010000040">
    <property type="protein sequence ID" value="MFD1738242.1"/>
    <property type="molecule type" value="Genomic_DNA"/>
</dbReference>
<organism evidence="6 7">
    <name type="scientific">Bacillus salitolerans</name>
    <dbReference type="NCBI Taxonomy" id="1437434"/>
    <lineage>
        <taxon>Bacteria</taxon>
        <taxon>Bacillati</taxon>
        <taxon>Bacillota</taxon>
        <taxon>Bacilli</taxon>
        <taxon>Bacillales</taxon>
        <taxon>Bacillaceae</taxon>
        <taxon>Bacillus</taxon>
    </lineage>
</organism>
<feature type="transmembrane region" description="Helical" evidence="4">
    <location>
        <begin position="151"/>
        <end position="169"/>
    </location>
</feature>
<keyword evidence="4" id="KW-0812">Transmembrane</keyword>
<dbReference type="InterPro" id="IPR001647">
    <property type="entry name" value="HTH_TetR"/>
</dbReference>
<evidence type="ECO:0000313" key="6">
    <source>
        <dbReference type="EMBL" id="MFD1738242.1"/>
    </source>
</evidence>
<reference evidence="7" key="1">
    <citation type="journal article" date="2019" name="Int. J. Syst. Evol. Microbiol.">
        <title>The Global Catalogue of Microorganisms (GCM) 10K type strain sequencing project: providing services to taxonomists for standard genome sequencing and annotation.</title>
        <authorList>
            <consortium name="The Broad Institute Genomics Platform"/>
            <consortium name="The Broad Institute Genome Sequencing Center for Infectious Disease"/>
            <person name="Wu L."/>
            <person name="Ma J."/>
        </authorList>
    </citation>
    <scope>NUCLEOTIDE SEQUENCE [LARGE SCALE GENOMIC DNA]</scope>
    <source>
        <strain evidence="7">CCUG 49339</strain>
    </source>
</reference>
<dbReference type="InterPro" id="IPR050624">
    <property type="entry name" value="HTH-type_Tx_Regulator"/>
</dbReference>
<proteinExistence type="predicted"/>
<feature type="domain" description="HTH tetR-type" evidence="5">
    <location>
        <begin position="9"/>
        <end position="69"/>
    </location>
</feature>
<dbReference type="PANTHER" id="PTHR43479">
    <property type="entry name" value="ACREF/ENVCD OPERON REPRESSOR-RELATED"/>
    <property type="match status" value="1"/>
</dbReference>
<dbReference type="PANTHER" id="PTHR43479:SF7">
    <property type="entry name" value="TETR-FAMILY TRANSCRIPTIONAL REGULATOR"/>
    <property type="match status" value="1"/>
</dbReference>
<dbReference type="Pfam" id="PF00440">
    <property type="entry name" value="TetR_N"/>
    <property type="match status" value="1"/>
</dbReference>
<dbReference type="Gene3D" id="1.10.357.10">
    <property type="entry name" value="Tetracycline Repressor, domain 2"/>
    <property type="match status" value="1"/>
</dbReference>
<sequence length="208" mass="24188">MKKTDLRVVRTQKLIKEALLKLIDKKGFDAITIQDIADEAFINRATFYLHYQDKYDLLDQISNTYLKELMDVMNISFHLKNGEVNVKRFKITLNRVFTNINENREFYRVMLGPNGIPDFTGKVEKFLFEKFKGSFSTIVGDFSKLALPADFILHFISSAYIGVLKWWLYADDHYSPDYMAEHLANIITKGPMNALGHKINFNEDNSLE</sequence>
<dbReference type="PRINTS" id="PR00455">
    <property type="entry name" value="HTHTETR"/>
</dbReference>
<keyword evidence="4" id="KW-1133">Transmembrane helix</keyword>
<dbReference type="PROSITE" id="PS50977">
    <property type="entry name" value="HTH_TETR_2"/>
    <property type="match status" value="1"/>
</dbReference>
<evidence type="ECO:0000256" key="3">
    <source>
        <dbReference type="PROSITE-ProRule" id="PRU00335"/>
    </source>
</evidence>
<dbReference type="RefSeq" id="WP_377929454.1">
    <property type="nucleotide sequence ID" value="NZ_JBHUEM010000040.1"/>
</dbReference>
<keyword evidence="1" id="KW-0678">Repressor</keyword>